<organism evidence="1 2">
    <name type="scientific">Stenotrophomonas maltophilia</name>
    <name type="common">Pseudomonas maltophilia</name>
    <name type="synonym">Xanthomonas maltophilia</name>
    <dbReference type="NCBI Taxonomy" id="40324"/>
    <lineage>
        <taxon>Bacteria</taxon>
        <taxon>Pseudomonadati</taxon>
        <taxon>Pseudomonadota</taxon>
        <taxon>Gammaproteobacteria</taxon>
        <taxon>Lysobacterales</taxon>
        <taxon>Lysobacteraceae</taxon>
        <taxon>Stenotrophomonas</taxon>
        <taxon>Stenotrophomonas maltophilia group</taxon>
    </lineage>
</organism>
<protein>
    <recommendedName>
        <fullName evidence="3">Transmembrane protein</fullName>
    </recommendedName>
</protein>
<sequence>MQYNPAWQTRLICELSTLCHLLIMIHQSIFQIMAAMTTAATLAAVGAERAEEATVHRLYHVPH</sequence>
<evidence type="ECO:0008006" key="3">
    <source>
        <dbReference type="Google" id="ProtNLM"/>
    </source>
</evidence>
<evidence type="ECO:0000313" key="1">
    <source>
        <dbReference type="EMBL" id="KOO70025.1"/>
    </source>
</evidence>
<dbReference type="Proteomes" id="UP000037632">
    <property type="component" value="Unassembled WGS sequence"/>
</dbReference>
<accession>A0AB34TCI0</accession>
<gene>
    <name evidence="1" type="ORF">VL23_20250</name>
</gene>
<dbReference type="AlphaFoldDB" id="A0AB34TCI0"/>
<name>A0AB34TCI0_STEMA</name>
<proteinExistence type="predicted"/>
<dbReference type="EMBL" id="JZIW01000010">
    <property type="protein sequence ID" value="KOO70025.1"/>
    <property type="molecule type" value="Genomic_DNA"/>
</dbReference>
<comment type="caution">
    <text evidence="1">The sequence shown here is derived from an EMBL/GenBank/DDBJ whole genome shotgun (WGS) entry which is preliminary data.</text>
</comment>
<reference evidence="1 2" key="1">
    <citation type="journal article" date="2015" name="Antimicrob. Agents Chemother.">
        <title>Whole-Genome Sequencing Identifies Emergence of a Quinolone Resistance Mutation in a Case of Stenotrophomonas maltophilia Bacteremia.</title>
        <authorList>
            <person name="Pak T.R."/>
            <person name="Altman D.R."/>
            <person name="Attie O."/>
            <person name="Sebra R."/>
            <person name="Hamula C.L."/>
            <person name="Lewis M."/>
            <person name="Deikus G."/>
            <person name="Newman L.C."/>
            <person name="Fang G."/>
            <person name="Hand J."/>
            <person name="Papel G."/>
            <person name="Wallach F."/>
            <person name="Schadt E.E."/>
            <person name="Huprikar S."/>
            <person name="van Bakel H."/>
            <person name="Kasarskis A."/>
            <person name="Bashir A."/>
        </authorList>
    </citation>
    <scope>NUCLEOTIDE SEQUENCE [LARGE SCALE GENOMIC DNA]</scope>
    <source>
        <strain evidence="1 2">ISMMS6</strain>
    </source>
</reference>
<evidence type="ECO:0000313" key="2">
    <source>
        <dbReference type="Proteomes" id="UP000037632"/>
    </source>
</evidence>